<sequence length="98" mass="10371">MPQTPLRGPETRPSDLSGPPAPLLAGVLCGLPCEPYGLCCWFRLMTASGWPALPRQVIRDGTGYPCCSLSWSVLAAALVMSGRVHLCSDACSDPCVHT</sequence>
<keyword evidence="2" id="KW-1185">Reference proteome</keyword>
<organism evidence="1 2">
    <name type="scientific">Rhodopseudomonas faecalis</name>
    <dbReference type="NCBI Taxonomy" id="99655"/>
    <lineage>
        <taxon>Bacteria</taxon>
        <taxon>Pseudomonadati</taxon>
        <taxon>Pseudomonadota</taxon>
        <taxon>Alphaproteobacteria</taxon>
        <taxon>Hyphomicrobiales</taxon>
        <taxon>Nitrobacteraceae</taxon>
        <taxon>Rhodopseudomonas</taxon>
    </lineage>
</organism>
<dbReference type="Proteomes" id="UP000248148">
    <property type="component" value="Unassembled WGS sequence"/>
</dbReference>
<dbReference type="AlphaFoldDB" id="A0A318TH84"/>
<evidence type="ECO:0000313" key="1">
    <source>
        <dbReference type="EMBL" id="PYF03853.1"/>
    </source>
</evidence>
<comment type="caution">
    <text evidence="1">The sequence shown here is derived from an EMBL/GenBank/DDBJ whole genome shotgun (WGS) entry which is preliminary data.</text>
</comment>
<proteinExistence type="predicted"/>
<reference evidence="1 2" key="1">
    <citation type="submission" date="2018-06" db="EMBL/GenBank/DDBJ databases">
        <title>Genomic Encyclopedia of Archaeal and Bacterial Type Strains, Phase II (KMG-II): from individual species to whole genera.</title>
        <authorList>
            <person name="Goeker M."/>
        </authorList>
    </citation>
    <scope>NUCLEOTIDE SEQUENCE [LARGE SCALE GENOMIC DNA]</scope>
    <source>
        <strain evidence="1 2">JCM 11668</strain>
    </source>
</reference>
<protein>
    <submittedName>
        <fullName evidence="1">Uncharacterized protein</fullName>
    </submittedName>
</protein>
<accession>A0A318TH84</accession>
<evidence type="ECO:0000313" key="2">
    <source>
        <dbReference type="Proteomes" id="UP000248148"/>
    </source>
</evidence>
<gene>
    <name evidence="1" type="ORF">BJ122_105110</name>
</gene>
<dbReference type="EMBL" id="QJTI01000005">
    <property type="protein sequence ID" value="PYF03853.1"/>
    <property type="molecule type" value="Genomic_DNA"/>
</dbReference>
<name>A0A318TH84_9BRAD</name>